<comment type="similarity">
    <text evidence="2 6">Belongs to the anelloviridae capsid protein family.</text>
</comment>
<accession>A0AAU7STL7</accession>
<dbReference type="EMBL" id="PP857136">
    <property type="protein sequence ID" value="XBU06683.1"/>
    <property type="molecule type" value="Genomic_DNA"/>
</dbReference>
<comment type="subcellular location">
    <subcellularLocation>
        <location evidence="1 6">Virion</location>
    </subcellularLocation>
</comment>
<organism evidence="7">
    <name type="scientific">Betatorquevirus 006D</name>
    <dbReference type="NCBI Taxonomy" id="3163408"/>
    <lineage>
        <taxon>Viruses</taxon>
        <taxon>Monodnaviria</taxon>
        <taxon>Shotokuvirae</taxon>
        <taxon>Commensaviricota</taxon>
        <taxon>Cardeaviricetes</taxon>
        <taxon>Sanitavirales</taxon>
        <taxon>Anelloviridae</taxon>
        <taxon>Betatorquevirus</taxon>
    </lineage>
</organism>
<evidence type="ECO:0000256" key="4">
    <source>
        <dbReference type="ARBA" id="ARBA00022561"/>
    </source>
</evidence>
<protein>
    <recommendedName>
        <fullName evidence="6">Capsid protein</fullName>
    </recommendedName>
</protein>
<keyword evidence="5 6" id="KW-0946">Virion</keyword>
<evidence type="ECO:0000256" key="5">
    <source>
        <dbReference type="ARBA" id="ARBA00022844"/>
    </source>
</evidence>
<comment type="function">
    <text evidence="6">Self-assembles to form an icosahedral capsid.</text>
</comment>
<evidence type="ECO:0000256" key="2">
    <source>
        <dbReference type="ARBA" id="ARBA00006131"/>
    </source>
</evidence>
<dbReference type="InterPro" id="IPR004219">
    <property type="entry name" value="TTvirus_Unk"/>
</dbReference>
<dbReference type="Pfam" id="PF02956">
    <property type="entry name" value="TT_ORF1"/>
    <property type="match status" value="1"/>
</dbReference>
<sequence length="676" mass="79855">MAYYWQTRRRKRRYNRKRRPWISRRRIRNTFQRNNWRRKRRHRRKYKVKNIYRLKKKKAIVVKQFQPYTTQKCKVVGFKCLFQGSPLRANNNYFQYVYSYIPENQPGGGGWGLCVFSLDSLFEDYSHLENIWTKSNAGLPLIRYKGCKFTFYQAEDTDYIVTYDNCWPMVDTPHKHADSAPFRMLMKHHKITIPSRQTKKLRKPYKTKYIRPPSQMQTKWYFQKDICKTPLVMLTITSCSLKYPFTAPEAKSNNITFSILNPYLFKNSNFQHFDTSGYFCKYANPDNTDPLYLYASTSSKVTYETLNTKQDLLLIALANTKDHTSGQNLKNLTETNLKDGLGNPFHEDYTTGDMFIYISKMTPLETLLKVQQNKEPDSKKRSITLTGSILYKVRYNPTKDDGSTNKAYIINNELGGLIVPPANPNFVIEGFPLHTMLWGWTDFIRKLGEAIHFDQNYFVTIETKVTDNDKLPYLIPVDETFVHGLNPYSPIHTDPDHQIPIDSYNSKNWYPRHEYQKVVINTICMSGPACPRPPWNHYLQANCKYKFYFTLGGCPKSLEKIYNPCSQPKWPTPDNLLGRYEVQDPNTHPATELYSWDWKKDYVTESALQRIRKYTEIDPQIFSISESKNQPVVLQKPQEKDEQKEEEKELQLQLQHIKFRRLMLQLQLQQLKSKTV</sequence>
<evidence type="ECO:0000256" key="6">
    <source>
        <dbReference type="RuleBase" id="RU361230"/>
    </source>
</evidence>
<reference evidence="7" key="1">
    <citation type="submission" date="2024-05" db="EMBL/GenBank/DDBJ databases">
        <authorList>
            <person name="Laubscher F."/>
            <person name="Chudzinski V."/>
            <person name="Cordey S."/>
            <person name="Hosszu-Fellous K."/>
            <person name="Kaiser L."/>
        </authorList>
    </citation>
    <scope>NUCLEOTIDE SEQUENCE</scope>
    <source>
        <strain evidence="7">990D3-7</strain>
    </source>
</reference>
<evidence type="ECO:0000256" key="1">
    <source>
        <dbReference type="ARBA" id="ARBA00004328"/>
    </source>
</evidence>
<name>A0AAU7STL7_9VIRU</name>
<evidence type="ECO:0000313" key="7">
    <source>
        <dbReference type="EMBL" id="XBU06683.1"/>
    </source>
</evidence>
<proteinExistence type="inferred from homology"/>
<evidence type="ECO:0000256" key="3">
    <source>
        <dbReference type="ARBA" id="ARBA00022431"/>
    </source>
</evidence>
<keyword evidence="4 6" id="KW-0167">Capsid protein</keyword>
<keyword evidence="3 6" id="KW-1140">T=1 icosahedral capsid protein</keyword>
<dbReference type="GO" id="GO:0039615">
    <property type="term" value="C:T=1 icosahedral viral capsid"/>
    <property type="evidence" value="ECO:0007669"/>
    <property type="project" value="UniProtKB-UniRule"/>
</dbReference>